<keyword evidence="1" id="KW-0547">Nucleotide-binding</keyword>
<dbReference type="PANTHER" id="PTHR14187:SF82">
    <property type="entry name" value="FAMILY CHAPERONE, PUTATIVE (AFU_ORTHOLOGUE AFUA_7G08575)-RELATED"/>
    <property type="match status" value="1"/>
</dbReference>
<dbReference type="InterPro" id="IPR013126">
    <property type="entry name" value="Hsp_70_fam"/>
</dbReference>
<proteinExistence type="predicted"/>
<keyword evidence="4" id="KW-1185">Reference proteome</keyword>
<organism evidence="3 4">
    <name type="scientific">Apiosordaria backusii</name>
    <dbReference type="NCBI Taxonomy" id="314023"/>
    <lineage>
        <taxon>Eukaryota</taxon>
        <taxon>Fungi</taxon>
        <taxon>Dikarya</taxon>
        <taxon>Ascomycota</taxon>
        <taxon>Pezizomycotina</taxon>
        <taxon>Sordariomycetes</taxon>
        <taxon>Sordariomycetidae</taxon>
        <taxon>Sordariales</taxon>
        <taxon>Lasiosphaeriaceae</taxon>
        <taxon>Apiosordaria</taxon>
    </lineage>
</organism>
<dbReference type="PRINTS" id="PR00301">
    <property type="entry name" value="HEATSHOCK70"/>
</dbReference>
<dbReference type="CDD" id="cd10170">
    <property type="entry name" value="ASKHA_NBD_HSP70"/>
    <property type="match status" value="1"/>
</dbReference>
<dbReference type="Gene3D" id="3.30.420.40">
    <property type="match status" value="2"/>
</dbReference>
<gene>
    <name evidence="3" type="ORF">B0T21DRAFT_383316</name>
</gene>
<dbReference type="EMBL" id="JAUKTV010000005">
    <property type="protein sequence ID" value="KAK0737314.1"/>
    <property type="molecule type" value="Genomic_DNA"/>
</dbReference>
<keyword evidence="2" id="KW-0067">ATP-binding</keyword>
<dbReference type="Pfam" id="PF00012">
    <property type="entry name" value="HSP70"/>
    <property type="match status" value="1"/>
</dbReference>
<evidence type="ECO:0000313" key="4">
    <source>
        <dbReference type="Proteomes" id="UP001172159"/>
    </source>
</evidence>
<dbReference type="InterPro" id="IPR018181">
    <property type="entry name" value="Heat_shock_70_CS"/>
</dbReference>
<evidence type="ECO:0000256" key="1">
    <source>
        <dbReference type="ARBA" id="ARBA00022741"/>
    </source>
</evidence>
<name>A0AA40EDD5_9PEZI</name>
<dbReference type="Proteomes" id="UP001172159">
    <property type="component" value="Unassembled WGS sequence"/>
</dbReference>
<evidence type="ECO:0000313" key="3">
    <source>
        <dbReference type="EMBL" id="KAK0737314.1"/>
    </source>
</evidence>
<reference evidence="3" key="1">
    <citation type="submission" date="2023-06" db="EMBL/GenBank/DDBJ databases">
        <title>Genome-scale phylogeny and comparative genomics of the fungal order Sordariales.</title>
        <authorList>
            <consortium name="Lawrence Berkeley National Laboratory"/>
            <person name="Hensen N."/>
            <person name="Bonometti L."/>
            <person name="Westerberg I."/>
            <person name="Brannstrom I.O."/>
            <person name="Guillou S."/>
            <person name="Cros-Aarteil S."/>
            <person name="Calhoun S."/>
            <person name="Haridas S."/>
            <person name="Kuo A."/>
            <person name="Mondo S."/>
            <person name="Pangilinan J."/>
            <person name="Riley R."/>
            <person name="Labutti K."/>
            <person name="Andreopoulos B."/>
            <person name="Lipzen A."/>
            <person name="Chen C."/>
            <person name="Yanf M."/>
            <person name="Daum C."/>
            <person name="Ng V."/>
            <person name="Clum A."/>
            <person name="Steindorff A."/>
            <person name="Ohm R."/>
            <person name="Martin F."/>
            <person name="Silar P."/>
            <person name="Natvig D."/>
            <person name="Lalanne C."/>
            <person name="Gautier V."/>
            <person name="Ament-Velasquez S.L."/>
            <person name="Kruys A."/>
            <person name="Hutchinson M.I."/>
            <person name="Powell A.J."/>
            <person name="Barry K."/>
            <person name="Miller A.N."/>
            <person name="Grigoriev I.V."/>
            <person name="Debuchy R."/>
            <person name="Gladieux P."/>
            <person name="Thoren M.H."/>
            <person name="Johannesson H."/>
        </authorList>
    </citation>
    <scope>NUCLEOTIDE SEQUENCE</scope>
    <source>
        <strain evidence="3">CBS 540.89</strain>
    </source>
</reference>
<dbReference type="GO" id="GO:0005524">
    <property type="term" value="F:ATP binding"/>
    <property type="evidence" value="ECO:0007669"/>
    <property type="project" value="UniProtKB-KW"/>
</dbReference>
<comment type="caution">
    <text evidence="3">The sequence shown here is derived from an EMBL/GenBank/DDBJ whole genome shotgun (WGS) entry which is preliminary data.</text>
</comment>
<dbReference type="InterPro" id="IPR043129">
    <property type="entry name" value="ATPase_NBD"/>
</dbReference>
<evidence type="ECO:0000256" key="2">
    <source>
        <dbReference type="ARBA" id="ARBA00022840"/>
    </source>
</evidence>
<dbReference type="SUPFAM" id="SSF53067">
    <property type="entry name" value="Actin-like ATPase domain"/>
    <property type="match status" value="2"/>
</dbReference>
<dbReference type="AlphaFoldDB" id="A0AA40EDD5"/>
<dbReference type="PROSITE" id="PS00297">
    <property type="entry name" value="HSP70_1"/>
    <property type="match status" value="1"/>
</dbReference>
<dbReference type="Gene3D" id="3.90.640.10">
    <property type="entry name" value="Actin, Chain A, domain 4"/>
    <property type="match status" value="1"/>
</dbReference>
<sequence>MAAQNLKPSTIVSVDLGTTFSSVAWASTTSPESVNVLRDWPSPEGRVDASRVPTKLTLRGKWGFDIPFDVPQDEVKQWFKLGLYPWVNSAPPLAQAFLMKNTSPEALTKKYLTELLAYAKEQLHSASLPDSYEYVVTVPAVWSDESKEKTRTAFVNSMQEAGLREGTVHLLSEPEAAAIHVLSKWSESSGMAREIIKPGNTFVVCDAGGGTVDLITYTVTNVNPLEVKEASPGGGDMAGSAQLNMRFEAYLETILLRVPEFRAMTDRMRKTAIHKAMTEFETTTKRDFTKNSGTCELPISLPDDDKAGIKDGRLKIKSEHLEAHFKPTVSAIVHQVQQQIWESSAPIKAVVLVGGFSNSLYLYNELRAAVDPRIAFFHPSEPELAVTYGAIKKGLSLADPAGLTKIKVTSRKARHHIGERRDMCFNQKMFASLEHKKYWDGYSGYYRVSAMQWFYKRGDDLDENKSISFPFYYQQLVEKGWFSKLVNTIRMDRNDRAPVLDVDGKVKNLCILSADVSKIPEAERPQKKGKDGELYYILNGDIKVTHRSADMEYVLYLGGKRYDDIKITYDYY</sequence>
<accession>A0AA40EDD5</accession>
<protein>
    <submittedName>
        <fullName evidence="3">Uncharacterized protein</fullName>
    </submittedName>
</protein>
<dbReference type="PANTHER" id="PTHR14187">
    <property type="entry name" value="ALPHA KINASE/ELONGATION FACTOR 2 KINASE"/>
    <property type="match status" value="1"/>
</dbReference>
<dbReference type="GO" id="GO:0140662">
    <property type="term" value="F:ATP-dependent protein folding chaperone"/>
    <property type="evidence" value="ECO:0007669"/>
    <property type="project" value="InterPro"/>
</dbReference>